<keyword evidence="3" id="KW-0813">Transport</keyword>
<dbReference type="GO" id="GO:1904680">
    <property type="term" value="F:peptide transmembrane transporter activity"/>
    <property type="evidence" value="ECO:0007669"/>
    <property type="project" value="TreeGrafter"/>
</dbReference>
<feature type="domain" description="Solute-binding protein family 5" evidence="6">
    <location>
        <begin position="42"/>
        <end position="202"/>
    </location>
</feature>
<feature type="signal peptide" evidence="5">
    <location>
        <begin position="1"/>
        <end position="24"/>
    </location>
</feature>
<comment type="similarity">
    <text evidence="2">Belongs to the bacterial solute-binding protein 5 family.</text>
</comment>
<dbReference type="CDD" id="cd08504">
    <property type="entry name" value="PBP2_OppA"/>
    <property type="match status" value="1"/>
</dbReference>
<evidence type="ECO:0000256" key="5">
    <source>
        <dbReference type="SAM" id="SignalP"/>
    </source>
</evidence>
<dbReference type="Gene3D" id="3.10.105.10">
    <property type="entry name" value="Dipeptide-binding Protein, Domain 3"/>
    <property type="match status" value="2"/>
</dbReference>
<sequence>MKKRLSLILAIMMLVAVISGCAEKATNVQSNNPYENVEITGAELLQNVNARKAISMAFDKLYITDQILRNGSVPANFFVPLNMVHDEEGNDFRNAYSEMNVFNSEEALNYWNLAKEELKFGKVNLDFLTFDNDNGRRISEFIQGQLQEYLPGLSVRIVQQPFENKLEMARNGQFDLNLAGWGPDYQDPMTFLDMFVTDGGYNDAKYSNSQFDENIRRAKSGDLVTDLIARWQLLQETERILFEDAVIAPVYQRGRSIVEQPYVTGIRKHNFGGDYTFKAADTTRLVNGEKVIRLVETSDIPTMDINKATDAVSFQAMANVNEGLFMLGENDVLELAIATGYEVSEDGLTYIFDLRDDSVWSNGDQVTAHDFVYSWRRLGNPNTGAQYAFMLETAGIKNASAVMNGEVALEELGVRAIDEYTLEVTLETPVPYFLNMMAFPSFYPINEDFAEAMGDRFGTSVDTTLYNGPFVLSNWQIGYGFEFIKNPNYYGADEVKMDRINFRIIKDVATSVNLFETGEIDRVRLSQDFVEKYIEDPNFIREEEPVIFYIDFNINNR</sequence>
<dbReference type="FunFam" id="3.10.105.10:FF:000001">
    <property type="entry name" value="Oligopeptide ABC transporter, oligopeptide-binding protein"/>
    <property type="match status" value="1"/>
</dbReference>
<name>A0A4R3MIE3_9FIRM</name>
<organism evidence="7 8">
    <name type="scientific">Natranaerovirga pectinivora</name>
    <dbReference type="NCBI Taxonomy" id="682400"/>
    <lineage>
        <taxon>Bacteria</taxon>
        <taxon>Bacillati</taxon>
        <taxon>Bacillota</taxon>
        <taxon>Clostridia</taxon>
        <taxon>Lachnospirales</taxon>
        <taxon>Natranaerovirgaceae</taxon>
        <taxon>Natranaerovirga</taxon>
    </lineage>
</organism>
<dbReference type="SUPFAM" id="SSF53850">
    <property type="entry name" value="Periplasmic binding protein-like II"/>
    <property type="match status" value="2"/>
</dbReference>
<evidence type="ECO:0000256" key="3">
    <source>
        <dbReference type="ARBA" id="ARBA00022448"/>
    </source>
</evidence>
<dbReference type="Gene3D" id="3.90.76.10">
    <property type="entry name" value="Dipeptide-binding Protein, Domain 1"/>
    <property type="match status" value="1"/>
</dbReference>
<dbReference type="PROSITE" id="PS51257">
    <property type="entry name" value="PROKAR_LIPOPROTEIN"/>
    <property type="match status" value="1"/>
</dbReference>
<dbReference type="InterPro" id="IPR039424">
    <property type="entry name" value="SBP_5"/>
</dbReference>
<dbReference type="FunFam" id="3.90.76.10:FF:000001">
    <property type="entry name" value="Oligopeptide ABC transporter substrate-binding protein"/>
    <property type="match status" value="1"/>
</dbReference>
<keyword evidence="4 5" id="KW-0732">Signal</keyword>
<dbReference type="EMBL" id="SMAL01000014">
    <property type="protein sequence ID" value="TCT12149.1"/>
    <property type="molecule type" value="Genomic_DNA"/>
</dbReference>
<dbReference type="GO" id="GO:0030288">
    <property type="term" value="C:outer membrane-bounded periplasmic space"/>
    <property type="evidence" value="ECO:0007669"/>
    <property type="project" value="UniProtKB-ARBA"/>
</dbReference>
<dbReference type="Pfam" id="PF00496">
    <property type="entry name" value="SBP_bac_5"/>
    <property type="match status" value="2"/>
</dbReference>
<feature type="chain" id="PRO_5020571700" evidence="5">
    <location>
        <begin position="25"/>
        <end position="557"/>
    </location>
</feature>
<evidence type="ECO:0000256" key="4">
    <source>
        <dbReference type="ARBA" id="ARBA00022729"/>
    </source>
</evidence>
<evidence type="ECO:0000313" key="8">
    <source>
        <dbReference type="Proteomes" id="UP000294902"/>
    </source>
</evidence>
<evidence type="ECO:0000256" key="1">
    <source>
        <dbReference type="ARBA" id="ARBA00004196"/>
    </source>
</evidence>
<dbReference type="AlphaFoldDB" id="A0A4R3MIE3"/>
<protein>
    <submittedName>
        <fullName evidence="7">Extracellular solute-binding protein (Family 5)</fullName>
    </submittedName>
</protein>
<dbReference type="PANTHER" id="PTHR30290:SF10">
    <property type="entry name" value="PERIPLASMIC OLIGOPEPTIDE-BINDING PROTEIN-RELATED"/>
    <property type="match status" value="1"/>
</dbReference>
<dbReference type="GO" id="GO:0015833">
    <property type="term" value="P:peptide transport"/>
    <property type="evidence" value="ECO:0007669"/>
    <property type="project" value="TreeGrafter"/>
</dbReference>
<dbReference type="RefSeq" id="WP_132254075.1">
    <property type="nucleotide sequence ID" value="NZ_SMAL01000014.1"/>
</dbReference>
<accession>A0A4R3MIE3</accession>
<comment type="caution">
    <text evidence="7">The sequence shown here is derived from an EMBL/GenBank/DDBJ whole genome shotgun (WGS) entry which is preliminary data.</text>
</comment>
<dbReference type="PANTHER" id="PTHR30290">
    <property type="entry name" value="PERIPLASMIC BINDING COMPONENT OF ABC TRANSPORTER"/>
    <property type="match status" value="1"/>
</dbReference>
<keyword evidence="8" id="KW-1185">Reference proteome</keyword>
<evidence type="ECO:0000313" key="7">
    <source>
        <dbReference type="EMBL" id="TCT12149.1"/>
    </source>
</evidence>
<dbReference type="Gene3D" id="3.40.190.10">
    <property type="entry name" value="Periplasmic binding protein-like II"/>
    <property type="match status" value="2"/>
</dbReference>
<gene>
    <name evidence="7" type="ORF">EDC18_11448</name>
</gene>
<dbReference type="Proteomes" id="UP000294902">
    <property type="component" value="Unassembled WGS sequence"/>
</dbReference>
<feature type="domain" description="Solute-binding protein family 5" evidence="6">
    <location>
        <begin position="335"/>
        <end position="556"/>
    </location>
</feature>
<evidence type="ECO:0000259" key="6">
    <source>
        <dbReference type="Pfam" id="PF00496"/>
    </source>
</evidence>
<proteinExistence type="inferred from homology"/>
<dbReference type="InterPro" id="IPR000914">
    <property type="entry name" value="SBP_5_dom"/>
</dbReference>
<dbReference type="OrthoDB" id="9801912at2"/>
<comment type="subcellular location">
    <subcellularLocation>
        <location evidence="1">Cell envelope</location>
    </subcellularLocation>
</comment>
<evidence type="ECO:0000256" key="2">
    <source>
        <dbReference type="ARBA" id="ARBA00005695"/>
    </source>
</evidence>
<reference evidence="7 8" key="1">
    <citation type="submission" date="2019-03" db="EMBL/GenBank/DDBJ databases">
        <title>Genomic Encyclopedia of Type Strains, Phase IV (KMG-IV): sequencing the most valuable type-strain genomes for metagenomic binning, comparative biology and taxonomic classification.</title>
        <authorList>
            <person name="Goeker M."/>
        </authorList>
    </citation>
    <scope>NUCLEOTIDE SEQUENCE [LARGE SCALE GENOMIC DNA]</scope>
    <source>
        <strain evidence="7 8">DSM 24629</strain>
    </source>
</reference>